<keyword evidence="2 8" id="KW-0547">Nucleotide-binding</keyword>
<comment type="similarity">
    <text evidence="8">Belongs to the DEAD box helicase family.</text>
</comment>
<evidence type="ECO:0000313" key="12">
    <source>
        <dbReference type="EMBL" id="KTA97706.1"/>
    </source>
</evidence>
<dbReference type="GO" id="GO:0005829">
    <property type="term" value="C:cytosol"/>
    <property type="evidence" value="ECO:0007669"/>
    <property type="project" value="TreeGrafter"/>
</dbReference>
<dbReference type="InterPro" id="IPR001650">
    <property type="entry name" value="Helicase_C-like"/>
</dbReference>
<proteinExistence type="inferred from homology"/>
<sequence>MGKRVVATDKELKWKKVDIPDTLDDFGGFYGLEEIDGVDVKVVNGQVQFIASEAQVKEEEESSESDFPDFDAMEQEDDGDVEEAEEEEEEEEDVAEADEPEVKQKQEQARVEQVDKGVDSEKHEDEKETPEDDLATNVFDIDVDLSDVGSGELPGWTDTVDLSMTTINGLSNLGFTEMTPIQKLSIPAALEGKDIMGKASTGSGKTLAYGIPIIEKMIKSKDNLRTNGIIFTPTRELAQQVTKHLQNVCSMLLKKSPYMILSLTGGLSIQKQERLLKYDGSARIVVATPGRFLELIEKNEELMKRFAKIDVLVLDEADRLLQDGHFDEFEKILKHLGRIRKSLKNMEYWQTLIYSATFSTDLFDKLANSSWKKKNNSKDESEMESVLKHLMTKINFKSKPMMIDANPEDKISAQIKESLIECAPLERDLYCYYFVTLYPGTTLIFCNSIESVKKLNAYLINLGINSFQIHSSMTQKNRLKNLEKFEAMASKNNHLGKPTVLIASDVAARGLDIKGIKHVVHYHLPHSADTYIHRSGRTARGDNEGVAVMICSPQEAMGPLRKLRRLLASKEQISKSTKNKKWQQTVPLLPIEIDILQQLRERSSLANDIAEHELASRSLRKDSNWLKQAADELGIDMDSDEEDKDIILAKNKNKKMNKTLDKNELKSMKAELTHLLKIPIRKDMRRSYLTGGLVNLADSLVKKRGHHNIIGHEKTDALNVLKKGKSNKKQKTK</sequence>
<evidence type="ECO:0000256" key="6">
    <source>
        <dbReference type="ARBA" id="ARBA00022884"/>
    </source>
</evidence>
<evidence type="ECO:0000256" key="2">
    <source>
        <dbReference type="ARBA" id="ARBA00022741"/>
    </source>
</evidence>
<dbReference type="PROSITE" id="PS00039">
    <property type="entry name" value="DEAD_ATP_HELICASE"/>
    <property type="match status" value="1"/>
</dbReference>
<protein>
    <recommendedName>
        <fullName evidence="1">RNA helicase</fullName>
        <ecNumber evidence="1">3.6.4.13</ecNumber>
    </recommendedName>
</protein>
<dbReference type="EC" id="3.6.4.13" evidence="1"/>
<dbReference type="PROSITE" id="PS51194">
    <property type="entry name" value="HELICASE_CTER"/>
    <property type="match status" value="1"/>
</dbReference>
<evidence type="ECO:0000313" key="13">
    <source>
        <dbReference type="Proteomes" id="UP000054886"/>
    </source>
</evidence>
<evidence type="ECO:0000256" key="5">
    <source>
        <dbReference type="ARBA" id="ARBA00022840"/>
    </source>
</evidence>
<feature type="domain" description="Helicase C-terminal" evidence="11">
    <location>
        <begin position="428"/>
        <end position="594"/>
    </location>
</feature>
<name>A0A0W0CQI7_CANGB</name>
<dbReference type="Proteomes" id="UP000054886">
    <property type="component" value="Unassembled WGS sequence"/>
</dbReference>
<evidence type="ECO:0000256" key="7">
    <source>
        <dbReference type="ARBA" id="ARBA00047984"/>
    </source>
</evidence>
<dbReference type="GO" id="GO:0003724">
    <property type="term" value="F:RNA helicase activity"/>
    <property type="evidence" value="ECO:0007669"/>
    <property type="project" value="UniProtKB-EC"/>
</dbReference>
<dbReference type="VEuPathDB" id="FungiDB:GVI51_A03487"/>
<feature type="domain" description="Helicase ATP-binding" evidence="10">
    <location>
        <begin position="186"/>
        <end position="376"/>
    </location>
</feature>
<dbReference type="GO" id="GO:0005730">
    <property type="term" value="C:nucleolus"/>
    <property type="evidence" value="ECO:0007669"/>
    <property type="project" value="EnsemblFungi"/>
</dbReference>
<comment type="catalytic activity">
    <reaction evidence="7">
        <text>ATP + H2O = ADP + phosphate + H(+)</text>
        <dbReference type="Rhea" id="RHEA:13065"/>
        <dbReference type="ChEBI" id="CHEBI:15377"/>
        <dbReference type="ChEBI" id="CHEBI:15378"/>
        <dbReference type="ChEBI" id="CHEBI:30616"/>
        <dbReference type="ChEBI" id="CHEBI:43474"/>
        <dbReference type="ChEBI" id="CHEBI:456216"/>
        <dbReference type="EC" id="3.6.4.13"/>
    </reaction>
</comment>
<dbReference type="PROSITE" id="PS51192">
    <property type="entry name" value="HELICASE_ATP_BIND_1"/>
    <property type="match status" value="1"/>
</dbReference>
<comment type="caution">
    <text evidence="12">The sequence shown here is derived from an EMBL/GenBank/DDBJ whole genome shotgun (WGS) entry which is preliminary data.</text>
</comment>
<dbReference type="InterPro" id="IPR011545">
    <property type="entry name" value="DEAD/DEAH_box_helicase_dom"/>
</dbReference>
<dbReference type="SMART" id="SM00487">
    <property type="entry name" value="DEXDc"/>
    <property type="match status" value="1"/>
</dbReference>
<dbReference type="Pfam" id="PF00271">
    <property type="entry name" value="Helicase_C"/>
    <property type="match status" value="1"/>
</dbReference>
<dbReference type="InterPro" id="IPR000629">
    <property type="entry name" value="RNA-helicase_DEAD-box_CS"/>
</dbReference>
<evidence type="ECO:0000259" key="10">
    <source>
        <dbReference type="PROSITE" id="PS51192"/>
    </source>
</evidence>
<dbReference type="InterPro" id="IPR050079">
    <property type="entry name" value="DEAD_box_RNA_helicase"/>
</dbReference>
<dbReference type="CDD" id="cd18787">
    <property type="entry name" value="SF2_C_DEAD"/>
    <property type="match status" value="1"/>
</dbReference>
<dbReference type="InterPro" id="IPR014001">
    <property type="entry name" value="Helicase_ATP-bd"/>
</dbReference>
<evidence type="ECO:0000256" key="9">
    <source>
        <dbReference type="SAM" id="MobiDB-lite"/>
    </source>
</evidence>
<feature type="compositionally biased region" description="Basic and acidic residues" evidence="9">
    <location>
        <begin position="100"/>
        <end position="126"/>
    </location>
</feature>
<evidence type="ECO:0000256" key="3">
    <source>
        <dbReference type="ARBA" id="ARBA00022801"/>
    </source>
</evidence>
<dbReference type="PANTHER" id="PTHR47959">
    <property type="entry name" value="ATP-DEPENDENT RNA HELICASE RHLE-RELATED"/>
    <property type="match status" value="1"/>
</dbReference>
<organism evidence="12 13">
    <name type="scientific">Candida glabrata</name>
    <name type="common">Yeast</name>
    <name type="synonym">Torulopsis glabrata</name>
    <dbReference type="NCBI Taxonomy" id="5478"/>
    <lineage>
        <taxon>Eukaryota</taxon>
        <taxon>Fungi</taxon>
        <taxon>Dikarya</taxon>
        <taxon>Ascomycota</taxon>
        <taxon>Saccharomycotina</taxon>
        <taxon>Saccharomycetes</taxon>
        <taxon>Saccharomycetales</taxon>
        <taxon>Saccharomycetaceae</taxon>
        <taxon>Nakaseomyces</taxon>
    </lineage>
</organism>
<dbReference type="GO" id="GO:0005524">
    <property type="term" value="F:ATP binding"/>
    <property type="evidence" value="ECO:0007669"/>
    <property type="project" value="UniProtKB-KW"/>
</dbReference>
<dbReference type="AlphaFoldDB" id="A0A0W0CQI7"/>
<accession>A0A0W0CQI7</accession>
<dbReference type="VEuPathDB" id="FungiDB:CAGL0A03652g"/>
<gene>
    <name evidence="12" type="ORF">AO440_000097</name>
</gene>
<dbReference type="GO" id="GO:0000463">
    <property type="term" value="P:maturation of LSU-rRNA from tricistronic rRNA transcript (SSU-rRNA, 5.8S rRNA, LSU-rRNA)"/>
    <property type="evidence" value="ECO:0007669"/>
    <property type="project" value="EnsemblFungi"/>
</dbReference>
<keyword evidence="3 8" id="KW-0378">Hydrolase</keyword>
<dbReference type="Gene3D" id="3.40.50.300">
    <property type="entry name" value="P-loop containing nucleotide triphosphate hydrolases"/>
    <property type="match status" value="2"/>
</dbReference>
<dbReference type="GO" id="GO:0016787">
    <property type="term" value="F:hydrolase activity"/>
    <property type="evidence" value="ECO:0007669"/>
    <property type="project" value="UniProtKB-KW"/>
</dbReference>
<evidence type="ECO:0000256" key="4">
    <source>
        <dbReference type="ARBA" id="ARBA00022806"/>
    </source>
</evidence>
<dbReference type="GO" id="GO:0000466">
    <property type="term" value="P:maturation of 5.8S rRNA from tricistronic rRNA transcript (SSU-rRNA, 5.8S rRNA, LSU-rRNA)"/>
    <property type="evidence" value="ECO:0007669"/>
    <property type="project" value="EnsemblFungi"/>
</dbReference>
<feature type="compositionally biased region" description="Acidic residues" evidence="9">
    <location>
        <begin position="58"/>
        <end position="99"/>
    </location>
</feature>
<reference evidence="12 13" key="1">
    <citation type="submission" date="2015-10" db="EMBL/GenBank/DDBJ databases">
        <title>Draft genomes sequences of Candida glabrata isolates 1A, 1B, 2A, 2B, 3A and 3B.</title>
        <authorList>
            <person name="Haavelsrud O.E."/>
            <person name="Gaustad P."/>
        </authorList>
    </citation>
    <scope>NUCLEOTIDE SEQUENCE [LARGE SCALE GENOMIC DNA]</scope>
    <source>
        <strain evidence="12">910700640</strain>
    </source>
</reference>
<keyword evidence="6" id="KW-0694">RNA-binding</keyword>
<dbReference type="CDD" id="cd17946">
    <property type="entry name" value="DEADc_DDX24"/>
    <property type="match status" value="1"/>
</dbReference>
<evidence type="ECO:0000256" key="1">
    <source>
        <dbReference type="ARBA" id="ARBA00012552"/>
    </source>
</evidence>
<evidence type="ECO:0000259" key="11">
    <source>
        <dbReference type="PROSITE" id="PS51194"/>
    </source>
</evidence>
<dbReference type="VEuPathDB" id="FungiDB:B1J91_A03652g"/>
<dbReference type="GO" id="GO:0003723">
    <property type="term" value="F:RNA binding"/>
    <property type="evidence" value="ECO:0007669"/>
    <property type="project" value="UniProtKB-KW"/>
</dbReference>
<dbReference type="SUPFAM" id="SSF52540">
    <property type="entry name" value="P-loop containing nucleoside triphosphate hydrolases"/>
    <property type="match status" value="1"/>
</dbReference>
<keyword evidence="5 8" id="KW-0067">ATP-binding</keyword>
<feature type="region of interest" description="Disordered" evidence="9">
    <location>
        <begin position="53"/>
        <end position="132"/>
    </location>
</feature>
<dbReference type="VEuPathDB" id="FungiDB:GWK60_A03531"/>
<evidence type="ECO:0000256" key="8">
    <source>
        <dbReference type="RuleBase" id="RU000492"/>
    </source>
</evidence>
<dbReference type="SMART" id="SM00490">
    <property type="entry name" value="HELICc"/>
    <property type="match status" value="1"/>
</dbReference>
<dbReference type="Pfam" id="PF00270">
    <property type="entry name" value="DEAD"/>
    <property type="match status" value="1"/>
</dbReference>
<dbReference type="InterPro" id="IPR027417">
    <property type="entry name" value="P-loop_NTPase"/>
</dbReference>
<dbReference type="EMBL" id="LLZZ01000157">
    <property type="protein sequence ID" value="KTA97706.1"/>
    <property type="molecule type" value="Genomic_DNA"/>
</dbReference>
<dbReference type="PANTHER" id="PTHR47959:SF1">
    <property type="entry name" value="ATP-DEPENDENT RNA HELICASE DBPA"/>
    <property type="match status" value="1"/>
</dbReference>
<keyword evidence="4 8" id="KW-0347">Helicase</keyword>